<keyword evidence="3" id="KW-1185">Reference proteome</keyword>
<organism evidence="2 3">
    <name type="scientific">Alicyclobacillus sendaiensis PA2</name>
    <dbReference type="NCBI Taxonomy" id="3029425"/>
    <lineage>
        <taxon>Bacteria</taxon>
        <taxon>Bacillati</taxon>
        <taxon>Bacillota</taxon>
        <taxon>Bacilli</taxon>
        <taxon>Bacillales</taxon>
        <taxon>Alicyclobacillaceae</taxon>
        <taxon>Alicyclobacillus</taxon>
    </lineage>
</organism>
<name>A0ABT6Y004_ALISE</name>
<sequence length="89" mass="9720">MGAFGGYTRWAVVFLVIFVLFFLLVPAGVGVYHAAPTPAPVATVAYTEYDEIIETGPMYGYAPHHPMAHGTVTHEEYHEPYSADESSSL</sequence>
<accession>A0ABT6Y004</accession>
<feature type="transmembrane region" description="Helical" evidence="1">
    <location>
        <begin position="12"/>
        <end position="35"/>
    </location>
</feature>
<keyword evidence="1" id="KW-0812">Transmembrane</keyword>
<keyword evidence="1" id="KW-1133">Transmembrane helix</keyword>
<evidence type="ECO:0008006" key="4">
    <source>
        <dbReference type="Google" id="ProtNLM"/>
    </source>
</evidence>
<dbReference type="EMBL" id="JASGCB010000019">
    <property type="protein sequence ID" value="MDI9260661.1"/>
    <property type="molecule type" value="Genomic_DNA"/>
</dbReference>
<reference evidence="2 3" key="1">
    <citation type="submission" date="2023-04" db="EMBL/GenBank/DDBJ databases">
        <title>A. sendaiensis sub sp. chiapanensis a novel subspecie with specific adaptation in bacterial cell wall isolated from an active volcano.</title>
        <authorList>
            <person name="Alvarez Gutierrez P.E."/>
            <person name="Ortiz Cortes L.Y."/>
        </authorList>
    </citation>
    <scope>NUCLEOTIDE SEQUENCE [LARGE SCALE GENOMIC DNA]</scope>
    <source>
        <strain evidence="2 3">PA2</strain>
    </source>
</reference>
<evidence type="ECO:0000313" key="2">
    <source>
        <dbReference type="EMBL" id="MDI9260661.1"/>
    </source>
</evidence>
<dbReference type="Proteomes" id="UP001529245">
    <property type="component" value="Unassembled WGS sequence"/>
</dbReference>
<evidence type="ECO:0000256" key="1">
    <source>
        <dbReference type="SAM" id="Phobius"/>
    </source>
</evidence>
<evidence type="ECO:0000313" key="3">
    <source>
        <dbReference type="Proteomes" id="UP001529245"/>
    </source>
</evidence>
<proteinExistence type="predicted"/>
<protein>
    <recommendedName>
        <fullName evidence="4">Secreted protein</fullName>
    </recommendedName>
</protein>
<comment type="caution">
    <text evidence="2">The sequence shown here is derived from an EMBL/GenBank/DDBJ whole genome shotgun (WGS) entry which is preliminary data.</text>
</comment>
<keyword evidence="1" id="KW-0472">Membrane</keyword>
<gene>
    <name evidence="2" type="ORF">QID03_10830</name>
</gene>